<gene>
    <name evidence="6" type="ORF">EVA68_07135</name>
</gene>
<feature type="site" description="Activates thiol group during catalysis" evidence="3">
    <location>
        <position position="176"/>
    </location>
</feature>
<dbReference type="Proteomes" id="UP000316199">
    <property type="component" value="Unassembled WGS sequence"/>
</dbReference>
<evidence type="ECO:0000313" key="6">
    <source>
        <dbReference type="EMBL" id="RZO75368.1"/>
    </source>
</evidence>
<dbReference type="GO" id="GO:0016620">
    <property type="term" value="F:oxidoreductase activity, acting on the aldehyde or oxo group of donors, NAD or NADP as acceptor"/>
    <property type="evidence" value="ECO:0007669"/>
    <property type="project" value="InterPro"/>
</dbReference>
<organism evidence="6">
    <name type="scientific">OM182 bacterium</name>
    <dbReference type="NCBI Taxonomy" id="2510334"/>
    <lineage>
        <taxon>Bacteria</taxon>
        <taxon>Pseudomonadati</taxon>
        <taxon>Pseudomonadota</taxon>
        <taxon>Gammaproteobacteria</taxon>
        <taxon>OMG group</taxon>
        <taxon>OM182 clade</taxon>
    </lineage>
</organism>
<dbReference type="GO" id="GO:0051287">
    <property type="term" value="F:NAD binding"/>
    <property type="evidence" value="ECO:0007669"/>
    <property type="project" value="InterPro"/>
</dbReference>
<dbReference type="InterPro" id="IPR020829">
    <property type="entry name" value="GlycerAld_3-P_DH_cat"/>
</dbReference>
<comment type="caution">
    <text evidence="6">The sequence shown here is derived from an EMBL/GenBank/DDBJ whole genome shotgun (WGS) entry which is preliminary data.</text>
</comment>
<dbReference type="Gene3D" id="3.30.360.10">
    <property type="entry name" value="Dihydrodipicolinate Reductase, domain 2"/>
    <property type="match status" value="1"/>
</dbReference>
<dbReference type="PRINTS" id="PR00078">
    <property type="entry name" value="G3PDHDRGNASE"/>
</dbReference>
<reference evidence="6" key="1">
    <citation type="submission" date="2019-02" db="EMBL/GenBank/DDBJ databases">
        <title>Prokaryotic population dynamics and viral predation in marine succession experiment using metagenomics: the confinement effect.</title>
        <authorList>
            <person name="Haro-Moreno J.M."/>
            <person name="Rodriguez-Valera F."/>
            <person name="Lopez-Perez M."/>
        </authorList>
    </citation>
    <scope>NUCLEOTIDE SEQUENCE [LARGE SCALE GENOMIC DNA]</scope>
    <source>
        <strain evidence="6">MED-G157</strain>
    </source>
</reference>
<dbReference type="AlphaFoldDB" id="A0A520RYT3"/>
<feature type="domain" description="Glyceraldehyde 3-phosphate dehydrogenase NAD(P) binding" evidence="5">
    <location>
        <begin position="4"/>
        <end position="149"/>
    </location>
</feature>
<dbReference type="Pfam" id="PF00044">
    <property type="entry name" value="Gp_dh_N"/>
    <property type="match status" value="1"/>
</dbReference>
<evidence type="ECO:0000256" key="3">
    <source>
        <dbReference type="PIRSR" id="PIRSR000149-4"/>
    </source>
</evidence>
<feature type="binding site" evidence="2">
    <location>
        <position position="35"/>
    </location>
    <ligand>
        <name>NAD(+)</name>
        <dbReference type="ChEBI" id="CHEBI:57540"/>
    </ligand>
</feature>
<dbReference type="SUPFAM" id="SSF55347">
    <property type="entry name" value="Glyceraldehyde-3-phosphate dehydrogenase-like, C-terminal domain"/>
    <property type="match status" value="1"/>
</dbReference>
<proteinExistence type="inferred from homology"/>
<dbReference type="InterPro" id="IPR020828">
    <property type="entry name" value="GlycerAld_3-P_DH_NAD(P)-bd"/>
</dbReference>
<dbReference type="Gene3D" id="3.40.50.720">
    <property type="entry name" value="NAD(P)-binding Rossmann-like Domain"/>
    <property type="match status" value="1"/>
</dbReference>
<protein>
    <submittedName>
        <fullName evidence="6">Glyceraldehyde-3-phosphate dehydrogenase</fullName>
    </submittedName>
</protein>
<keyword evidence="1" id="KW-0560">Oxidoreductase</keyword>
<name>A0A520RYT3_9GAMM</name>
<dbReference type="Pfam" id="PF02800">
    <property type="entry name" value="Gp_dh_C"/>
    <property type="match status" value="1"/>
</dbReference>
<dbReference type="SMART" id="SM00846">
    <property type="entry name" value="Gp_dh_N"/>
    <property type="match status" value="1"/>
</dbReference>
<evidence type="ECO:0000256" key="1">
    <source>
        <dbReference type="ARBA" id="ARBA00023002"/>
    </source>
</evidence>
<evidence type="ECO:0000256" key="2">
    <source>
        <dbReference type="PIRSR" id="PIRSR000149-3"/>
    </source>
</evidence>
<evidence type="ECO:0000256" key="4">
    <source>
        <dbReference type="RuleBase" id="RU000397"/>
    </source>
</evidence>
<keyword evidence="2" id="KW-0520">NAD</keyword>
<comment type="similarity">
    <text evidence="4">Belongs to the glyceraldehyde-3-phosphate dehydrogenase family.</text>
</comment>
<dbReference type="EMBL" id="SHAG01000037">
    <property type="protein sequence ID" value="RZO75368.1"/>
    <property type="molecule type" value="Genomic_DNA"/>
</dbReference>
<dbReference type="InterPro" id="IPR020831">
    <property type="entry name" value="GlycerAld/Erythrose_P_DH"/>
</dbReference>
<dbReference type="SUPFAM" id="SSF51735">
    <property type="entry name" value="NAD(P)-binding Rossmann-fold domains"/>
    <property type="match status" value="1"/>
</dbReference>
<dbReference type="PANTHER" id="PTHR43148">
    <property type="entry name" value="GLYCERALDEHYDE-3-PHOSPHATE DEHYDROGENASE 2"/>
    <property type="match status" value="1"/>
</dbReference>
<dbReference type="PIRSF" id="PIRSF000149">
    <property type="entry name" value="GAP_DH"/>
    <property type="match status" value="1"/>
</dbReference>
<accession>A0A520RYT3</accession>
<keyword evidence="2" id="KW-0547">Nucleotide-binding</keyword>
<dbReference type="InterPro" id="IPR036291">
    <property type="entry name" value="NAD(P)-bd_dom_sf"/>
</dbReference>
<evidence type="ECO:0000259" key="5">
    <source>
        <dbReference type="SMART" id="SM00846"/>
    </source>
</evidence>
<sequence length="338" mass="36869">MQPIRLGIMGFGRVGRQLYQLAVQDERFDVVAVSDIGSAGILHNLLTKTDHDLDVKLENNYLVSERGRTRLMSVDRPTETPWDVFDVDVVIEATGRFRTLADLVPHLDNGAPRVVLSELPEEKIDRVLLYGVNEASAKVGDQIISAGSASTTATALVLKIITGVFAIEQATMTSVHAYTSDQSLQDYAGPDYRRSRSGAENIIPNATPALHWVQEVLPEVAGKLSAYALNVPVQVGSMLDLTIAFSEPDIDIDTVNQLFISAAKERPALLKTIGDPIVSSDVKGIPQSLLVDLLGTMKAGDRMIKMLAWHETLGHSRRILDVVDVYAGLDSDQKKEVS</sequence>
<feature type="binding site" evidence="2">
    <location>
        <position position="117"/>
    </location>
    <ligand>
        <name>NAD(+)</name>
        <dbReference type="ChEBI" id="CHEBI:57540"/>
    </ligand>
</feature>